<evidence type="ECO:0000313" key="6">
    <source>
        <dbReference type="Proteomes" id="UP000054270"/>
    </source>
</evidence>
<evidence type="ECO:0008006" key="7">
    <source>
        <dbReference type="Google" id="ProtNLM"/>
    </source>
</evidence>
<proteinExistence type="inferred from homology"/>
<keyword evidence="2" id="KW-0521">NADP</keyword>
<dbReference type="OrthoDB" id="1933717at2759"/>
<dbReference type="PRINTS" id="PR00081">
    <property type="entry name" value="GDHRDH"/>
</dbReference>
<evidence type="ECO:0000256" key="4">
    <source>
        <dbReference type="RuleBase" id="RU000363"/>
    </source>
</evidence>
<dbReference type="STRING" id="945553.A0A0D2NYK4"/>
<dbReference type="PRINTS" id="PR00080">
    <property type="entry name" value="SDRFAMILY"/>
</dbReference>
<evidence type="ECO:0000256" key="3">
    <source>
        <dbReference type="ARBA" id="ARBA00023002"/>
    </source>
</evidence>
<keyword evidence="6" id="KW-1185">Reference proteome</keyword>
<evidence type="ECO:0000313" key="5">
    <source>
        <dbReference type="EMBL" id="KJA23799.1"/>
    </source>
</evidence>
<dbReference type="GO" id="GO:0016491">
    <property type="term" value="F:oxidoreductase activity"/>
    <property type="evidence" value="ECO:0007669"/>
    <property type="project" value="UniProtKB-KW"/>
</dbReference>
<dbReference type="InterPro" id="IPR036291">
    <property type="entry name" value="NAD(P)-bd_dom_sf"/>
</dbReference>
<evidence type="ECO:0000256" key="1">
    <source>
        <dbReference type="ARBA" id="ARBA00006484"/>
    </source>
</evidence>
<organism evidence="5 6">
    <name type="scientific">Hypholoma sublateritium (strain FD-334 SS-4)</name>
    <dbReference type="NCBI Taxonomy" id="945553"/>
    <lineage>
        <taxon>Eukaryota</taxon>
        <taxon>Fungi</taxon>
        <taxon>Dikarya</taxon>
        <taxon>Basidiomycota</taxon>
        <taxon>Agaricomycotina</taxon>
        <taxon>Agaricomycetes</taxon>
        <taxon>Agaricomycetidae</taxon>
        <taxon>Agaricales</taxon>
        <taxon>Agaricineae</taxon>
        <taxon>Strophariaceae</taxon>
        <taxon>Hypholoma</taxon>
    </lineage>
</organism>
<dbReference type="PANTHER" id="PTHR43490">
    <property type="entry name" value="(+)-NEOMENTHOL DEHYDROGENASE"/>
    <property type="match status" value="1"/>
</dbReference>
<evidence type="ECO:0000256" key="2">
    <source>
        <dbReference type="ARBA" id="ARBA00022857"/>
    </source>
</evidence>
<sequence>MSKVILVTGANTGIGFELVRLLAEKSHIVYLAARDSKKGNEAAEKLHAEGFKTVKFVLLDVTSLSSVEAAKDTIEKAEGKLDVLVNNAGIAKFGNDQNALTIELDTIRATMATNFYGLIQTCQTFVPLLRKSSNGVIVNVSTNMASNAHQAGPQQSLHVVAYNTSKAAMNSYSIALAHELKSEGIKVNMVTPGFTSTQLNGFRDGGKTPKEGALSIVPWALLNKDGPTGKFVDWNGNDFPW</sequence>
<dbReference type="SUPFAM" id="SSF51735">
    <property type="entry name" value="NAD(P)-binding Rossmann-fold domains"/>
    <property type="match status" value="1"/>
</dbReference>
<dbReference type="InterPro" id="IPR002347">
    <property type="entry name" value="SDR_fam"/>
</dbReference>
<dbReference type="AlphaFoldDB" id="A0A0D2NYK4"/>
<dbReference type="OMA" id="YKITEMT"/>
<dbReference type="Gene3D" id="3.40.50.720">
    <property type="entry name" value="NAD(P)-binding Rossmann-like Domain"/>
    <property type="match status" value="1"/>
</dbReference>
<gene>
    <name evidence="5" type="ORF">HYPSUDRAFT_1080074</name>
</gene>
<reference evidence="6" key="1">
    <citation type="submission" date="2014-04" db="EMBL/GenBank/DDBJ databases">
        <title>Evolutionary Origins and Diversification of the Mycorrhizal Mutualists.</title>
        <authorList>
            <consortium name="DOE Joint Genome Institute"/>
            <consortium name="Mycorrhizal Genomics Consortium"/>
            <person name="Kohler A."/>
            <person name="Kuo A."/>
            <person name="Nagy L.G."/>
            <person name="Floudas D."/>
            <person name="Copeland A."/>
            <person name="Barry K.W."/>
            <person name="Cichocki N."/>
            <person name="Veneault-Fourrey C."/>
            <person name="LaButti K."/>
            <person name="Lindquist E.A."/>
            <person name="Lipzen A."/>
            <person name="Lundell T."/>
            <person name="Morin E."/>
            <person name="Murat C."/>
            <person name="Riley R."/>
            <person name="Ohm R."/>
            <person name="Sun H."/>
            <person name="Tunlid A."/>
            <person name="Henrissat B."/>
            <person name="Grigoriev I.V."/>
            <person name="Hibbett D.S."/>
            <person name="Martin F."/>
        </authorList>
    </citation>
    <scope>NUCLEOTIDE SEQUENCE [LARGE SCALE GENOMIC DNA]</scope>
    <source>
        <strain evidence="6">FD-334 SS-4</strain>
    </source>
</reference>
<dbReference type="EMBL" id="KN817541">
    <property type="protein sequence ID" value="KJA23799.1"/>
    <property type="molecule type" value="Genomic_DNA"/>
</dbReference>
<comment type="similarity">
    <text evidence="1 4">Belongs to the short-chain dehydrogenases/reductases (SDR) family.</text>
</comment>
<accession>A0A0D2NYK4</accession>
<dbReference type="Proteomes" id="UP000054270">
    <property type="component" value="Unassembled WGS sequence"/>
</dbReference>
<dbReference type="PANTHER" id="PTHR43490:SF99">
    <property type="entry name" value="SHORT-CHAIN DEHYDROGENASE_REDUCTASE"/>
    <property type="match status" value="1"/>
</dbReference>
<protein>
    <recommendedName>
        <fullName evidence="7">NAD(P)-binding protein</fullName>
    </recommendedName>
</protein>
<keyword evidence="3" id="KW-0560">Oxidoreductase</keyword>
<dbReference type="Pfam" id="PF00106">
    <property type="entry name" value="adh_short"/>
    <property type="match status" value="1"/>
</dbReference>
<name>A0A0D2NYK4_HYPSF</name>